<sequence length="363" mass="40464">MNILFRYMLREYVKIFGMCFSGLMTIYLVIDFFEKVRRFLRYDAHALDVLAYFVLKMPAISYQIAPLAVLMATLLTIGLLSRSHEITAMRSCGISLYWITSPFIFLGTVLAMVLFLFSSTVIPLALAKAEQIKTTQIEKRSAPVSLKAAQPWVSLGGQALMNIDTIDPGGAVLRNIRLYRLSPTFQLEEIAEAKRAVYSPQGWALQEGITRAFREDGTVSVTSFQTRPLALPHIPDDFTTWAELDPETMTLREIRAYVDRLQLGGTLLPRLLTDYYGRIAFPCVTLIMVIVGIALSLRRTGVRGSGMAMGIGQAMAVGFFYWSTHSVAIALGRGGALSPLLAGWMANVVFLTFGLYLLLKVRY</sequence>
<dbReference type="PANTHER" id="PTHR33529:SF6">
    <property type="entry name" value="YJGP_YJGQ FAMILY PERMEASE"/>
    <property type="match status" value="1"/>
</dbReference>
<evidence type="ECO:0000256" key="1">
    <source>
        <dbReference type="ARBA" id="ARBA00004651"/>
    </source>
</evidence>
<reference evidence="7 8" key="1">
    <citation type="submission" date="2021-02" db="EMBL/GenBank/DDBJ databases">
        <authorList>
            <person name="Han P."/>
        </authorList>
    </citation>
    <scope>NUCLEOTIDE SEQUENCE [LARGE SCALE GENOMIC DNA]</scope>
    <source>
        <strain evidence="7">Candidatus Nitrospira sp. ZN2</strain>
    </source>
</reference>
<feature type="transmembrane region" description="Helical" evidence="6">
    <location>
        <begin position="92"/>
        <end position="117"/>
    </location>
</feature>
<dbReference type="Proteomes" id="UP000675880">
    <property type="component" value="Unassembled WGS sequence"/>
</dbReference>
<dbReference type="EMBL" id="CAJNBJ010000017">
    <property type="protein sequence ID" value="CAE6767884.1"/>
    <property type="molecule type" value="Genomic_DNA"/>
</dbReference>
<protein>
    <submittedName>
        <fullName evidence="7">LPS export ABC transporter permease LptG</fullName>
    </submittedName>
</protein>
<evidence type="ECO:0000256" key="4">
    <source>
        <dbReference type="ARBA" id="ARBA00022989"/>
    </source>
</evidence>
<feature type="transmembrane region" description="Helical" evidence="6">
    <location>
        <begin position="336"/>
        <end position="359"/>
    </location>
</feature>
<feature type="transmembrane region" description="Helical" evidence="6">
    <location>
        <begin position="275"/>
        <end position="295"/>
    </location>
</feature>
<dbReference type="InterPro" id="IPR005495">
    <property type="entry name" value="LptG/LptF_permease"/>
</dbReference>
<feature type="transmembrane region" description="Helical" evidence="6">
    <location>
        <begin position="60"/>
        <end position="80"/>
    </location>
</feature>
<dbReference type="PANTHER" id="PTHR33529">
    <property type="entry name" value="SLR0882 PROTEIN-RELATED"/>
    <property type="match status" value="1"/>
</dbReference>
<keyword evidence="2" id="KW-1003">Cell membrane</keyword>
<name>A0ABM8RRI6_9BACT</name>
<gene>
    <name evidence="7" type="primary">lptG</name>
    <name evidence="7" type="ORF">NSPZN2_40132</name>
</gene>
<evidence type="ECO:0000256" key="5">
    <source>
        <dbReference type="ARBA" id="ARBA00023136"/>
    </source>
</evidence>
<evidence type="ECO:0000313" key="7">
    <source>
        <dbReference type="EMBL" id="CAE6767884.1"/>
    </source>
</evidence>
<organism evidence="7 8">
    <name type="scientific">Nitrospira defluvii</name>
    <dbReference type="NCBI Taxonomy" id="330214"/>
    <lineage>
        <taxon>Bacteria</taxon>
        <taxon>Pseudomonadati</taxon>
        <taxon>Nitrospirota</taxon>
        <taxon>Nitrospiria</taxon>
        <taxon>Nitrospirales</taxon>
        <taxon>Nitrospiraceae</taxon>
        <taxon>Nitrospira</taxon>
    </lineage>
</organism>
<dbReference type="RefSeq" id="WP_213043003.1">
    <property type="nucleotide sequence ID" value="NZ_CAJNBJ010000017.1"/>
</dbReference>
<evidence type="ECO:0000313" key="8">
    <source>
        <dbReference type="Proteomes" id="UP000675880"/>
    </source>
</evidence>
<dbReference type="InterPro" id="IPR030923">
    <property type="entry name" value="LptG"/>
</dbReference>
<comment type="subcellular location">
    <subcellularLocation>
        <location evidence="1">Cell membrane</location>
        <topology evidence="1">Multi-pass membrane protein</topology>
    </subcellularLocation>
</comment>
<evidence type="ECO:0000256" key="6">
    <source>
        <dbReference type="SAM" id="Phobius"/>
    </source>
</evidence>
<keyword evidence="3 6" id="KW-0812">Transmembrane</keyword>
<comment type="caution">
    <text evidence="7">The sequence shown here is derived from an EMBL/GenBank/DDBJ whole genome shotgun (WGS) entry which is preliminary data.</text>
</comment>
<keyword evidence="4 6" id="KW-1133">Transmembrane helix</keyword>
<keyword evidence="5 6" id="KW-0472">Membrane</keyword>
<proteinExistence type="predicted"/>
<feature type="transmembrane region" description="Helical" evidence="6">
    <location>
        <begin position="307"/>
        <end position="324"/>
    </location>
</feature>
<feature type="transmembrane region" description="Helical" evidence="6">
    <location>
        <begin position="12"/>
        <end position="30"/>
    </location>
</feature>
<evidence type="ECO:0000256" key="3">
    <source>
        <dbReference type="ARBA" id="ARBA00022692"/>
    </source>
</evidence>
<evidence type="ECO:0000256" key="2">
    <source>
        <dbReference type="ARBA" id="ARBA00022475"/>
    </source>
</evidence>
<dbReference type="Pfam" id="PF03739">
    <property type="entry name" value="LptF_LptG"/>
    <property type="match status" value="1"/>
</dbReference>
<dbReference type="NCBIfam" id="TIGR04408">
    <property type="entry name" value="LptG_lptG"/>
    <property type="match status" value="1"/>
</dbReference>
<keyword evidence="8" id="KW-1185">Reference proteome</keyword>
<accession>A0ABM8RRI6</accession>